<evidence type="ECO:0000313" key="1">
    <source>
        <dbReference type="Ensembl" id="ENSLLEP00000006142.1"/>
    </source>
</evidence>
<proteinExistence type="predicted"/>
<sequence length="108" mass="12466">GMNCQIQLWLLPKNTQNMFSMSGHLGAKRPYLGGAHFSFPTWNFHISSSCTHVLFGTFLKPAKVIYPHQTIYFLERLFLYFKHFPCTSSLSNFQVVTFCVIFSHTLVL</sequence>
<keyword evidence="2" id="KW-1185">Reference proteome</keyword>
<reference evidence="1" key="2">
    <citation type="submission" date="2025-09" db="UniProtKB">
        <authorList>
            <consortium name="Ensembl"/>
        </authorList>
    </citation>
    <scope>IDENTIFICATION</scope>
</reference>
<reference evidence="1" key="1">
    <citation type="submission" date="2025-08" db="UniProtKB">
        <authorList>
            <consortium name="Ensembl"/>
        </authorList>
    </citation>
    <scope>IDENTIFICATION</scope>
</reference>
<protein>
    <submittedName>
        <fullName evidence="1">Uncharacterized protein</fullName>
    </submittedName>
</protein>
<organism evidence="1 2">
    <name type="scientific">Leptobrachium leishanense</name>
    <name type="common">Leishan spiny toad</name>
    <dbReference type="NCBI Taxonomy" id="445787"/>
    <lineage>
        <taxon>Eukaryota</taxon>
        <taxon>Metazoa</taxon>
        <taxon>Chordata</taxon>
        <taxon>Craniata</taxon>
        <taxon>Vertebrata</taxon>
        <taxon>Euteleostomi</taxon>
        <taxon>Amphibia</taxon>
        <taxon>Batrachia</taxon>
        <taxon>Anura</taxon>
        <taxon>Pelobatoidea</taxon>
        <taxon>Megophryidae</taxon>
        <taxon>Leptobrachium</taxon>
    </lineage>
</organism>
<evidence type="ECO:0000313" key="2">
    <source>
        <dbReference type="Proteomes" id="UP000694569"/>
    </source>
</evidence>
<dbReference type="Ensembl" id="ENSLLET00000006398.1">
    <property type="protein sequence ID" value="ENSLLEP00000006142.1"/>
    <property type="gene ID" value="ENSLLEG00000003873.1"/>
</dbReference>
<accession>A0A8C5M3E8</accession>
<dbReference type="Proteomes" id="UP000694569">
    <property type="component" value="Unplaced"/>
</dbReference>
<name>A0A8C5M3E8_9ANUR</name>
<dbReference type="AlphaFoldDB" id="A0A8C5M3E8"/>